<sequence>MPPPARQRTPGTGQEEDVRKAVRKKLLQQFRHGSSVEHHQACQALANYLSKENDFDILKNTLAPFDPDTLPPYGTAVELEKINSSMALQFKIVAVSTALIDLTNIFASLGSKDPGLEAYKSASFFIILDKWFDMIAWLKFLVWYYPTTATGPPVVGGCTQLLAAICNAYLDSKDLAGELFCFPSTIDLVFRIICQTDHINRGGVDPAQEMRCLSIFAMLLDTEPMSSTFVLHLNKADDATRRLVASSLVSRVQSLATSAEHARASTNTDAWILDAIKVVGSTIQSTDCLLHHAPELWKLFQHHDFVIKYSKALEPLIQLAVTSGKPNPEFWSLAASSTLIIINQLTWMRSPNRSSELARCARGSLVTSAFECLTHLDHQQYQQEAEAKKIQHTWDPISARHDKLVYVEYILNRLIPSLQWRADEILILDTWSFVGVANTVLSIDECRRQIWKDADPIHNDRIEALVATVKQDQSLRLVEAVFYHEDEVDTIVLALVKTHWQRCITIGERRYEIGNSDFRVALHKVVAKLYNDEWFDHIGSGHGVIDEWEDLPLDGA</sequence>
<dbReference type="AlphaFoldDB" id="A0A4Q2DCW9"/>
<comment type="caution">
    <text evidence="1">The sequence shown here is derived from an EMBL/GenBank/DDBJ whole genome shotgun (WGS) entry which is preliminary data.</text>
</comment>
<organism evidence="1 2">
    <name type="scientific">Candolleomyces aberdarensis</name>
    <dbReference type="NCBI Taxonomy" id="2316362"/>
    <lineage>
        <taxon>Eukaryota</taxon>
        <taxon>Fungi</taxon>
        <taxon>Dikarya</taxon>
        <taxon>Basidiomycota</taxon>
        <taxon>Agaricomycotina</taxon>
        <taxon>Agaricomycetes</taxon>
        <taxon>Agaricomycetidae</taxon>
        <taxon>Agaricales</taxon>
        <taxon>Agaricineae</taxon>
        <taxon>Psathyrellaceae</taxon>
        <taxon>Candolleomyces</taxon>
    </lineage>
</organism>
<dbReference type="Proteomes" id="UP000290288">
    <property type="component" value="Unassembled WGS sequence"/>
</dbReference>
<proteinExistence type="predicted"/>
<gene>
    <name evidence="1" type="ORF">EST38_g8298</name>
</gene>
<evidence type="ECO:0000313" key="2">
    <source>
        <dbReference type="Proteomes" id="UP000290288"/>
    </source>
</evidence>
<evidence type="ECO:0000313" key="1">
    <source>
        <dbReference type="EMBL" id="RXW17567.1"/>
    </source>
</evidence>
<protein>
    <submittedName>
        <fullName evidence="1">Uncharacterized protein</fullName>
    </submittedName>
</protein>
<accession>A0A4Q2DCW9</accession>
<keyword evidence="2" id="KW-1185">Reference proteome</keyword>
<dbReference type="OrthoDB" id="432970at2759"/>
<reference evidence="1 2" key="1">
    <citation type="submission" date="2019-01" db="EMBL/GenBank/DDBJ databases">
        <title>Draft genome sequence of Psathyrella aberdarensis IHI B618.</title>
        <authorList>
            <person name="Buettner E."/>
            <person name="Kellner H."/>
        </authorList>
    </citation>
    <scope>NUCLEOTIDE SEQUENCE [LARGE SCALE GENOMIC DNA]</scope>
    <source>
        <strain evidence="1 2">IHI B618</strain>
    </source>
</reference>
<dbReference type="EMBL" id="SDEE01000331">
    <property type="protein sequence ID" value="RXW17567.1"/>
    <property type="molecule type" value="Genomic_DNA"/>
</dbReference>
<name>A0A4Q2DCW9_9AGAR</name>